<keyword evidence="3" id="KW-0808">Transferase</keyword>
<reference evidence="7" key="1">
    <citation type="journal article" date="2018" name="DNA Res.">
        <title>Multiple hybrid de novo genome assembly of finger millet, an orphan allotetraploid crop.</title>
        <authorList>
            <person name="Hatakeyama M."/>
            <person name="Aluri S."/>
            <person name="Balachadran M.T."/>
            <person name="Sivarajan S.R."/>
            <person name="Patrignani A."/>
            <person name="Gruter S."/>
            <person name="Poveda L."/>
            <person name="Shimizu-Inatsugi R."/>
            <person name="Baeten J."/>
            <person name="Francoijs K.J."/>
            <person name="Nataraja K.N."/>
            <person name="Reddy Y.A.N."/>
            <person name="Phadnis S."/>
            <person name="Ravikumar R.L."/>
            <person name="Schlapbach R."/>
            <person name="Sreeman S.M."/>
            <person name="Shimizu K.K."/>
        </authorList>
    </citation>
    <scope>NUCLEOTIDE SEQUENCE</scope>
</reference>
<sequence>MEVKPAVSQNMASRGGVAAVTLDGELEKKLLLHDDGGALPPVRRHERAAPQKHQRDDRRPEDGGADVDDYRERFVRAYDRLRDELVSDDACELTDDAKRWLAQVRHSCDLGILRPALTWSAEYVRAEGRTTCQMIDYNVPGGKLNRGLSVIDSYLLLKEGREVTEEEFFLACVLGWCVEWIALQTSLGQMLDLISTHNGADNLAKYNIEGYRRIVKYKTSYYSFYLPVACALLLSGAKLENFSGLRDILVEMGIYFQAQDDYLDCFADPNTIGKIGTDIEDHKCSWLVVQALGHADRNQIEVLHNYYGKKDSSSVSKVKNTYTALDLKFVSVLDRAGDVSDPLLRPEIVPPEMSPANFALALPMLFVGATEQSNIEQRIVATGLAPSYQQLQSISPLAFNYRLACGGYVRAEHGRCVAVTLDRELEEKLLLHDDGAPPPARCHERAELQQHQRDRRSDEGDYRERFVRVYDRLRDELVSDEAKRWLAQVRHSCDLSLYAHETCGWGINDGILLKCHIARMIKKYFKEKSYYIDLAELWNEALGHADSNQIEVLHNYYGMKDQASVSKVKNIFASLDLKIYTVEFKLGNISVNKDIFSEFEDRAFKYLVASIEAQQDRAVQEILKSFLKKIHRRKK</sequence>
<evidence type="ECO:0000256" key="2">
    <source>
        <dbReference type="ARBA" id="ARBA00006706"/>
    </source>
</evidence>
<comment type="cofactor">
    <cofactor evidence="1">
        <name>Mg(2+)</name>
        <dbReference type="ChEBI" id="CHEBI:18420"/>
    </cofactor>
</comment>
<feature type="region of interest" description="Disordered" evidence="6">
    <location>
        <begin position="434"/>
        <end position="459"/>
    </location>
</feature>
<dbReference type="GO" id="GO:0004161">
    <property type="term" value="F:dimethylallyltranstransferase activity"/>
    <property type="evidence" value="ECO:0007669"/>
    <property type="project" value="TreeGrafter"/>
</dbReference>
<dbReference type="Proteomes" id="UP001054889">
    <property type="component" value="Unassembled WGS sequence"/>
</dbReference>
<dbReference type="PANTHER" id="PTHR11525:SF14">
    <property type="entry name" value="OS04G0657100 PROTEIN"/>
    <property type="match status" value="1"/>
</dbReference>
<evidence type="ECO:0000313" key="7">
    <source>
        <dbReference type="EMBL" id="GJN01478.1"/>
    </source>
</evidence>
<organism evidence="7 8">
    <name type="scientific">Eleusine coracana subsp. coracana</name>
    <dbReference type="NCBI Taxonomy" id="191504"/>
    <lineage>
        <taxon>Eukaryota</taxon>
        <taxon>Viridiplantae</taxon>
        <taxon>Streptophyta</taxon>
        <taxon>Embryophyta</taxon>
        <taxon>Tracheophyta</taxon>
        <taxon>Spermatophyta</taxon>
        <taxon>Magnoliopsida</taxon>
        <taxon>Liliopsida</taxon>
        <taxon>Poales</taxon>
        <taxon>Poaceae</taxon>
        <taxon>PACMAD clade</taxon>
        <taxon>Chloridoideae</taxon>
        <taxon>Cynodonteae</taxon>
        <taxon>Eleusininae</taxon>
        <taxon>Eleusine</taxon>
    </lineage>
</organism>
<dbReference type="SUPFAM" id="SSF48576">
    <property type="entry name" value="Terpenoid synthases"/>
    <property type="match status" value="1"/>
</dbReference>
<dbReference type="Gene3D" id="1.10.600.10">
    <property type="entry name" value="Farnesyl Diphosphate Synthase"/>
    <property type="match status" value="3"/>
</dbReference>
<comment type="similarity">
    <text evidence="2">Belongs to the FPP/GGPP synthase family.</text>
</comment>
<evidence type="ECO:0000256" key="1">
    <source>
        <dbReference type="ARBA" id="ARBA00001946"/>
    </source>
</evidence>
<gene>
    <name evidence="7" type="primary">ga18747</name>
    <name evidence="7" type="ORF">PR202_ga18747</name>
</gene>
<keyword evidence="5" id="KW-0460">Magnesium</keyword>
<dbReference type="GO" id="GO:0005737">
    <property type="term" value="C:cytoplasm"/>
    <property type="evidence" value="ECO:0007669"/>
    <property type="project" value="TreeGrafter"/>
</dbReference>
<evidence type="ECO:0000256" key="5">
    <source>
        <dbReference type="ARBA" id="ARBA00022842"/>
    </source>
</evidence>
<evidence type="ECO:0000256" key="6">
    <source>
        <dbReference type="SAM" id="MobiDB-lite"/>
    </source>
</evidence>
<comment type="caution">
    <text evidence="7">The sequence shown here is derived from an EMBL/GenBank/DDBJ whole genome shotgun (WGS) entry which is preliminary data.</text>
</comment>
<protein>
    <recommendedName>
        <fullName evidence="9">Farnesyl pyrophosphate synthase</fullName>
    </recommendedName>
</protein>
<evidence type="ECO:0000313" key="8">
    <source>
        <dbReference type="Proteomes" id="UP001054889"/>
    </source>
</evidence>
<dbReference type="GO" id="GO:0004337">
    <property type="term" value="F:(2E,6E)-farnesyl diphosphate synthase activity"/>
    <property type="evidence" value="ECO:0007669"/>
    <property type="project" value="TreeGrafter"/>
</dbReference>
<dbReference type="AlphaFoldDB" id="A0AAV5CU08"/>
<dbReference type="InterPro" id="IPR000092">
    <property type="entry name" value="Polyprenyl_synt"/>
</dbReference>
<name>A0AAV5CU08_ELECO</name>
<evidence type="ECO:0000256" key="4">
    <source>
        <dbReference type="ARBA" id="ARBA00022723"/>
    </source>
</evidence>
<dbReference type="PANTHER" id="PTHR11525">
    <property type="entry name" value="FARNESYL-PYROPHOSPHATE SYNTHETASE"/>
    <property type="match status" value="1"/>
</dbReference>
<evidence type="ECO:0008006" key="9">
    <source>
        <dbReference type="Google" id="ProtNLM"/>
    </source>
</evidence>
<dbReference type="InterPro" id="IPR039702">
    <property type="entry name" value="FPS1-like"/>
</dbReference>
<dbReference type="EMBL" id="BQKI01000009">
    <property type="protein sequence ID" value="GJN01478.1"/>
    <property type="molecule type" value="Genomic_DNA"/>
</dbReference>
<accession>A0AAV5CU08</accession>
<dbReference type="GO" id="GO:0045337">
    <property type="term" value="P:farnesyl diphosphate biosynthetic process"/>
    <property type="evidence" value="ECO:0007669"/>
    <property type="project" value="TreeGrafter"/>
</dbReference>
<feature type="region of interest" description="Disordered" evidence="6">
    <location>
        <begin position="33"/>
        <end position="66"/>
    </location>
</feature>
<dbReference type="InterPro" id="IPR008949">
    <property type="entry name" value="Isoprenoid_synthase_dom_sf"/>
</dbReference>
<proteinExistence type="inferred from homology"/>
<reference evidence="7" key="2">
    <citation type="submission" date="2021-12" db="EMBL/GenBank/DDBJ databases">
        <title>Resequencing data analysis of finger millet.</title>
        <authorList>
            <person name="Hatakeyama M."/>
            <person name="Aluri S."/>
            <person name="Balachadran M.T."/>
            <person name="Sivarajan S.R."/>
            <person name="Poveda L."/>
            <person name="Shimizu-Inatsugi R."/>
            <person name="Schlapbach R."/>
            <person name="Sreeman S.M."/>
            <person name="Shimizu K.K."/>
        </authorList>
    </citation>
    <scope>NUCLEOTIDE SEQUENCE</scope>
</reference>
<evidence type="ECO:0000256" key="3">
    <source>
        <dbReference type="ARBA" id="ARBA00022679"/>
    </source>
</evidence>
<keyword evidence="8" id="KW-1185">Reference proteome</keyword>
<dbReference type="GO" id="GO:0046872">
    <property type="term" value="F:metal ion binding"/>
    <property type="evidence" value="ECO:0007669"/>
    <property type="project" value="UniProtKB-KW"/>
</dbReference>
<keyword evidence="4" id="KW-0479">Metal-binding</keyword>
<feature type="compositionally biased region" description="Basic and acidic residues" evidence="6">
    <location>
        <begin position="47"/>
        <end position="66"/>
    </location>
</feature>
<dbReference type="Pfam" id="PF00348">
    <property type="entry name" value="polyprenyl_synt"/>
    <property type="match status" value="1"/>
</dbReference>